<accession>A0A219YBZ3</accession>
<organism evidence="1 2">
    <name type="scientific">Aeromonas phage 65.2</name>
    <dbReference type="NCBI Taxonomy" id="1932896"/>
    <lineage>
        <taxon>Viruses</taxon>
        <taxon>Duplodnaviria</taxon>
        <taxon>Heunggongvirae</taxon>
        <taxon>Uroviricota</taxon>
        <taxon>Caudoviricetes</taxon>
        <taxon>Pantevenvirales</taxon>
        <taxon>Straboviridae</taxon>
        <taxon>Emmerichvirinae</taxon>
        <taxon>Ishigurovirus</taxon>
        <taxon>Ishigurovirus osborne</taxon>
    </lineage>
</organism>
<dbReference type="EMBL" id="KY290955">
    <property type="protein sequence ID" value="APU01534.1"/>
    <property type="molecule type" value="Genomic_DNA"/>
</dbReference>
<sequence length="102" mass="11678">MLPVNTHKFDKFAVTINDNGLVELWPESCVDVGISYNENIGFHVSANPDHYSWDSEIMVGHMYEDDPASATYLNCMWQFKREGSSIKFISKECFTSYSGRVK</sequence>
<name>A0A219YBZ3_9CAUD</name>
<dbReference type="Proteomes" id="UP000225215">
    <property type="component" value="Segment"/>
</dbReference>
<evidence type="ECO:0000313" key="2">
    <source>
        <dbReference type="Proteomes" id="UP000225215"/>
    </source>
</evidence>
<protein>
    <submittedName>
        <fullName evidence="1">Uncharacterized protein</fullName>
    </submittedName>
</protein>
<evidence type="ECO:0000313" key="1">
    <source>
        <dbReference type="EMBL" id="APU01534.1"/>
    </source>
</evidence>
<reference evidence="1 2" key="1">
    <citation type="journal article" date="2017" name="Sci. Rep.">
        <title>Characterization and diversity of phages infecting Aeromonas salmonicida subsp. salmonicida.</title>
        <authorList>
            <person name="Vincent A.T."/>
            <person name="Paquet V.E."/>
            <person name="Bernatchez A."/>
            <person name="Tremblay D.M."/>
            <person name="Moineau S."/>
            <person name="Charette S.J."/>
        </authorList>
    </citation>
    <scope>NUCLEOTIDE SEQUENCE [LARGE SCALE GENOMIC DNA]</scope>
</reference>
<proteinExistence type="predicted"/>